<proteinExistence type="predicted"/>
<evidence type="ECO:0000313" key="1">
    <source>
        <dbReference type="EMBL" id="JAH31142.1"/>
    </source>
</evidence>
<organism evidence="1">
    <name type="scientific">Anguilla anguilla</name>
    <name type="common">European freshwater eel</name>
    <name type="synonym">Muraena anguilla</name>
    <dbReference type="NCBI Taxonomy" id="7936"/>
    <lineage>
        <taxon>Eukaryota</taxon>
        <taxon>Metazoa</taxon>
        <taxon>Chordata</taxon>
        <taxon>Craniata</taxon>
        <taxon>Vertebrata</taxon>
        <taxon>Euteleostomi</taxon>
        <taxon>Actinopterygii</taxon>
        <taxon>Neopterygii</taxon>
        <taxon>Teleostei</taxon>
        <taxon>Anguilliformes</taxon>
        <taxon>Anguillidae</taxon>
        <taxon>Anguilla</taxon>
    </lineage>
</organism>
<protein>
    <submittedName>
        <fullName evidence="1">Uncharacterized protein</fullName>
    </submittedName>
</protein>
<reference evidence="1" key="1">
    <citation type="submission" date="2014-11" db="EMBL/GenBank/DDBJ databases">
        <authorList>
            <person name="Amaro Gonzalez C."/>
        </authorList>
    </citation>
    <scope>NUCLEOTIDE SEQUENCE</scope>
</reference>
<name>A0A0E9RQP9_ANGAN</name>
<dbReference type="EMBL" id="GBXM01077435">
    <property type="protein sequence ID" value="JAH31142.1"/>
    <property type="molecule type" value="Transcribed_RNA"/>
</dbReference>
<reference evidence="1" key="2">
    <citation type="journal article" date="2015" name="Fish Shellfish Immunol.">
        <title>Early steps in the European eel (Anguilla anguilla)-Vibrio vulnificus interaction in the gills: Role of the RtxA13 toxin.</title>
        <authorList>
            <person name="Callol A."/>
            <person name="Pajuelo D."/>
            <person name="Ebbesson L."/>
            <person name="Teles M."/>
            <person name="MacKenzie S."/>
            <person name="Amaro C."/>
        </authorList>
    </citation>
    <scope>NUCLEOTIDE SEQUENCE</scope>
</reference>
<dbReference type="AlphaFoldDB" id="A0A0E9RQP9"/>
<accession>A0A0E9RQP9</accession>
<sequence length="38" mass="4473">MSKFICKKEIKGWSVETRPEGYFSDTGFLPAMFFLFFS</sequence>